<feature type="compositionally biased region" description="Basic residues" evidence="2">
    <location>
        <begin position="75"/>
        <end position="92"/>
    </location>
</feature>
<feature type="region of interest" description="Disordered" evidence="2">
    <location>
        <begin position="206"/>
        <end position="229"/>
    </location>
</feature>
<name>A0ABN9VSZ3_9DINO</name>
<proteinExistence type="predicted"/>
<organism evidence="3 4">
    <name type="scientific">Prorocentrum cordatum</name>
    <dbReference type="NCBI Taxonomy" id="2364126"/>
    <lineage>
        <taxon>Eukaryota</taxon>
        <taxon>Sar</taxon>
        <taxon>Alveolata</taxon>
        <taxon>Dinophyceae</taxon>
        <taxon>Prorocentrales</taxon>
        <taxon>Prorocentraceae</taxon>
        <taxon>Prorocentrum</taxon>
    </lineage>
</organism>
<feature type="region of interest" description="Disordered" evidence="2">
    <location>
        <begin position="16"/>
        <end position="93"/>
    </location>
</feature>
<feature type="coiled-coil region" evidence="1">
    <location>
        <begin position="282"/>
        <end position="334"/>
    </location>
</feature>
<evidence type="ECO:0000313" key="4">
    <source>
        <dbReference type="Proteomes" id="UP001189429"/>
    </source>
</evidence>
<comment type="caution">
    <text evidence="3">The sequence shown here is derived from an EMBL/GenBank/DDBJ whole genome shotgun (WGS) entry which is preliminary data.</text>
</comment>
<feature type="region of interest" description="Disordered" evidence="2">
    <location>
        <begin position="351"/>
        <end position="376"/>
    </location>
</feature>
<keyword evidence="4" id="KW-1185">Reference proteome</keyword>
<gene>
    <name evidence="3" type="ORF">PCOR1329_LOCUS60928</name>
</gene>
<evidence type="ECO:0000256" key="1">
    <source>
        <dbReference type="SAM" id="Coils"/>
    </source>
</evidence>
<evidence type="ECO:0000313" key="3">
    <source>
        <dbReference type="EMBL" id="CAK0876623.1"/>
    </source>
</evidence>
<protein>
    <recommendedName>
        <fullName evidence="5">Centrosomal protein of 162 kDa</fullName>
    </recommendedName>
</protein>
<evidence type="ECO:0000256" key="2">
    <source>
        <dbReference type="SAM" id="MobiDB-lite"/>
    </source>
</evidence>
<sequence length="657" mass="71326">MAPEEELSGLVEHLAEAEQTLSGNSGDTHGRTSSSVASEERDSTVEAAAVMDDLQRSTASGPGRKRTARGAGRTCGRRARRPPTARCGRRRGLAPAVLTRATWRFSRAPSPSRGLLHRLRHSEEATEDLDGELSVSEAALVELRWRSDSGSSGGATQEVLRNELEEANLANVKMADELRELRLQMVDKENMRQVEVGDLTMLLDTTGSGQSSSHLPIKPPGGGRKVAPKTSGCSMAAIAEDDSDAGSACSCSGGSGFNVSGDSDGSVDVVGDFRDFEDDQMLEKVTQENSRAMAVIRGLQKAAVRQGLITKDLKAQAALREAESEAKIQRLTEQLEASLWSHAQTREELDALKDRGQAREPQGLARRTEAPRGASLSLDSLPSLLSASPRLQHSAAGAEDLREQLHALRESNRIAEARVEALKRALASEEAKHRKDIDDLTRRLQWSTSDFDDGAKDSELRELRALLKSTQEERNLLVNTFECKELQWKTEIENLKLELEEAKRSCESRARGLETITPAEDLAPKTAGNARYVAHDVSLANRDASVFGWLRCPTRSASGHAVLKPASCQETCWNMINAMSGIVALWACAGLHNVGDYSGSQSYLGQRPTPGGDDIFPHEWSFQRSVAQAGLSLAPALRGDGAGRPRRCWISRARSGL</sequence>
<feature type="compositionally biased region" description="Polar residues" evidence="2">
    <location>
        <begin position="19"/>
        <end position="37"/>
    </location>
</feature>
<feature type="coiled-coil region" evidence="1">
    <location>
        <begin position="398"/>
        <end position="509"/>
    </location>
</feature>
<evidence type="ECO:0008006" key="5">
    <source>
        <dbReference type="Google" id="ProtNLM"/>
    </source>
</evidence>
<dbReference type="EMBL" id="CAUYUJ010017649">
    <property type="protein sequence ID" value="CAK0876623.1"/>
    <property type="molecule type" value="Genomic_DNA"/>
</dbReference>
<feature type="coiled-coil region" evidence="1">
    <location>
        <begin position="157"/>
        <end position="191"/>
    </location>
</feature>
<keyword evidence="1" id="KW-0175">Coiled coil</keyword>
<dbReference type="Proteomes" id="UP001189429">
    <property type="component" value="Unassembled WGS sequence"/>
</dbReference>
<accession>A0ABN9VSZ3</accession>
<reference evidence="3" key="1">
    <citation type="submission" date="2023-10" db="EMBL/GenBank/DDBJ databases">
        <authorList>
            <person name="Chen Y."/>
            <person name="Shah S."/>
            <person name="Dougan E. K."/>
            <person name="Thang M."/>
            <person name="Chan C."/>
        </authorList>
    </citation>
    <scope>NUCLEOTIDE SEQUENCE [LARGE SCALE GENOMIC DNA]</scope>
</reference>